<name>A0A418B6M5_9STRA</name>
<sequence>MRNCVKSLLRVVEGNKLRKKRQVKAKKTASLKKVFRPLKDGIVLIKSNKTLLTHLSGSSEFRSIYKKYLLRIF</sequence>
<evidence type="ECO:0000313" key="2">
    <source>
        <dbReference type="Proteomes" id="UP000285060"/>
    </source>
</evidence>
<reference evidence="1 2" key="1">
    <citation type="submission" date="2018-08" db="EMBL/GenBank/DDBJ databases">
        <title>Aphanomyces genome sequencing and annotation.</title>
        <authorList>
            <person name="Minardi D."/>
            <person name="Oidtmann B."/>
            <person name="Van Der Giezen M."/>
            <person name="Studholme D.J."/>
        </authorList>
    </citation>
    <scope>NUCLEOTIDE SEQUENCE [LARGE SCALE GENOMIC DNA]</scope>
    <source>
        <strain evidence="1 2">NJM0002</strain>
    </source>
</reference>
<proteinExistence type="predicted"/>
<protein>
    <submittedName>
        <fullName evidence="1">Uncharacterized protein</fullName>
    </submittedName>
</protein>
<dbReference type="AlphaFoldDB" id="A0A418B6M5"/>
<accession>A0A418B6M5</accession>
<organism evidence="1 2">
    <name type="scientific">Aphanomyces invadans</name>
    <dbReference type="NCBI Taxonomy" id="157072"/>
    <lineage>
        <taxon>Eukaryota</taxon>
        <taxon>Sar</taxon>
        <taxon>Stramenopiles</taxon>
        <taxon>Oomycota</taxon>
        <taxon>Saprolegniomycetes</taxon>
        <taxon>Saprolegniales</taxon>
        <taxon>Verrucalvaceae</taxon>
        <taxon>Aphanomyces</taxon>
    </lineage>
</organism>
<dbReference type="Proteomes" id="UP000285060">
    <property type="component" value="Unassembled WGS sequence"/>
</dbReference>
<evidence type="ECO:0000313" key="1">
    <source>
        <dbReference type="EMBL" id="RHY33775.1"/>
    </source>
</evidence>
<keyword evidence="2" id="KW-1185">Reference proteome</keyword>
<dbReference type="EMBL" id="QUSY01000059">
    <property type="protein sequence ID" value="RHY33775.1"/>
    <property type="molecule type" value="Genomic_DNA"/>
</dbReference>
<comment type="caution">
    <text evidence="1">The sequence shown here is derived from an EMBL/GenBank/DDBJ whole genome shotgun (WGS) entry which is preliminary data.</text>
</comment>
<gene>
    <name evidence="1" type="ORF">DYB32_001420</name>
</gene>